<protein>
    <submittedName>
        <fullName evidence="2">Uncharacterized protein</fullName>
    </submittedName>
</protein>
<organism evidence="2 3">
    <name type="scientific">Astrephomene gubernaculifera</name>
    <dbReference type="NCBI Taxonomy" id="47775"/>
    <lineage>
        <taxon>Eukaryota</taxon>
        <taxon>Viridiplantae</taxon>
        <taxon>Chlorophyta</taxon>
        <taxon>core chlorophytes</taxon>
        <taxon>Chlorophyceae</taxon>
        <taxon>CS clade</taxon>
        <taxon>Chlamydomonadales</taxon>
        <taxon>Astrephomenaceae</taxon>
        <taxon>Astrephomene</taxon>
    </lineage>
</organism>
<comment type="caution">
    <text evidence="2">The sequence shown here is derived from an EMBL/GenBank/DDBJ whole genome shotgun (WGS) entry which is preliminary data.</text>
</comment>
<evidence type="ECO:0000256" key="1">
    <source>
        <dbReference type="SAM" id="MobiDB-lite"/>
    </source>
</evidence>
<reference evidence="2 3" key="1">
    <citation type="journal article" date="2021" name="Sci. Rep.">
        <title>Genome sequencing of the multicellular alga Astrephomene provides insights into convergent evolution of germ-soma differentiation.</title>
        <authorList>
            <person name="Yamashita S."/>
            <person name="Yamamoto K."/>
            <person name="Matsuzaki R."/>
            <person name="Suzuki S."/>
            <person name="Yamaguchi H."/>
            <person name="Hirooka S."/>
            <person name="Minakuchi Y."/>
            <person name="Miyagishima S."/>
            <person name="Kawachi M."/>
            <person name="Toyoda A."/>
            <person name="Nozaki H."/>
        </authorList>
    </citation>
    <scope>NUCLEOTIDE SEQUENCE [LARGE SCALE GENOMIC DNA]</scope>
    <source>
        <strain evidence="2 3">NIES-4017</strain>
    </source>
</reference>
<dbReference type="EMBL" id="BMAR01000008">
    <property type="protein sequence ID" value="GFR44806.1"/>
    <property type="molecule type" value="Genomic_DNA"/>
</dbReference>
<feature type="region of interest" description="Disordered" evidence="1">
    <location>
        <begin position="446"/>
        <end position="499"/>
    </location>
</feature>
<feature type="non-terminal residue" evidence="2">
    <location>
        <position position="1"/>
    </location>
</feature>
<gene>
    <name evidence="2" type="ORF">Agub_g6142</name>
</gene>
<evidence type="ECO:0000313" key="2">
    <source>
        <dbReference type="EMBL" id="GFR44806.1"/>
    </source>
</evidence>
<accession>A0AAD3DRX3</accession>
<proteinExistence type="predicted"/>
<keyword evidence="3" id="KW-1185">Reference proteome</keyword>
<feature type="region of interest" description="Disordered" evidence="1">
    <location>
        <begin position="1"/>
        <end position="22"/>
    </location>
</feature>
<dbReference type="Proteomes" id="UP001054857">
    <property type="component" value="Unassembled WGS sequence"/>
</dbReference>
<feature type="compositionally biased region" description="Basic and acidic residues" evidence="1">
    <location>
        <begin position="473"/>
        <end position="482"/>
    </location>
</feature>
<feature type="compositionally biased region" description="Gly residues" evidence="1">
    <location>
        <begin position="447"/>
        <end position="471"/>
    </location>
</feature>
<evidence type="ECO:0000313" key="3">
    <source>
        <dbReference type="Proteomes" id="UP001054857"/>
    </source>
</evidence>
<dbReference type="AlphaFoldDB" id="A0AAD3DRX3"/>
<sequence>PQTQVAAVAPSASPSADPVVPAQDLAPSSAAVQTLTAPGVGSAAAHPTPQPGASPDHSILLTCNPARGSLTVPMEFLPIFFADVEEAAARCPQRVTVYTEEHAAGPASSTAGQVRPVLRPWELRLGRIGRGWGLREAGGLLEHLAVRERCAGAVHLSKRQVDGVLVMSLAANEAHPLTTGTCSAAAPIPEQGTALEGSDVRSGITANPTGLCRGTAIATAPAPAAPTDRHCSAALGPAGPQKPVTMLSCNPSMLQPQLPVPAMRRGGLRESITAGKPFNPAGAGDAADDAAAIASENRPQSQQTVAARRYGAGSSGCLLHAGGATDSSIGIHCTGVTGVTLPSVPRKPGAVAAYPLMPPRQPLPKQPLKRPLQPLQQFETSLHQEPGAYERDYCLQRPAESSQCQMLRTQRQPTQIIAGGASGPVRQRAVPGAGGRPGTCAGVSSGARGGGTAAGGGMVHAGTAGRQGTGRGQDVEFREELKSSSSGGEEEGEGEAACDGAAAAADGVLHVHRCSAGLRRRAGHEGRHVGGPEPGVVMGCMGPIPEGAALGQQLRALISLALGANGGNEKEKQQLGNSSSGRGEAVACKASTASYKAPAAAAAQWPQQATAASRLTCPPGRCPADPDHAASMLGAAKRRRLEAGEEQDGIEELDALTRVGFVPMTSGLVATTW</sequence>
<name>A0AAD3DRX3_9CHLO</name>
<feature type="region of interest" description="Disordered" evidence="1">
    <location>
        <begin position="38"/>
        <end position="57"/>
    </location>
</feature>